<organism evidence="5 6">
    <name type="scientific">Aliterella atlantica CENA595</name>
    <dbReference type="NCBI Taxonomy" id="1618023"/>
    <lineage>
        <taxon>Bacteria</taxon>
        <taxon>Bacillati</taxon>
        <taxon>Cyanobacteriota</taxon>
        <taxon>Cyanophyceae</taxon>
        <taxon>Chroococcidiopsidales</taxon>
        <taxon>Aliterellaceae</taxon>
        <taxon>Aliterella</taxon>
    </lineage>
</organism>
<dbReference type="PATRIC" id="fig|1618023.3.peg.476"/>
<sequence>MVRNYPEISVCNAQCPSRQVLDLIADKWTAIVIYCLSKGTKRYSELQREIGGISQKMLTQTLRSLERDGIVSRMVYPVVPPMVEYSLTPLGETLIEPLCQLCKWAETHIPEVEAARNRYDRKLL</sequence>
<evidence type="ECO:0000259" key="4">
    <source>
        <dbReference type="PROSITE" id="PS51118"/>
    </source>
</evidence>
<keyword evidence="2" id="KW-0238">DNA-binding</keyword>
<comment type="caution">
    <text evidence="5">The sequence shown here is derived from an EMBL/GenBank/DDBJ whole genome shotgun (WGS) entry which is preliminary data.</text>
</comment>
<evidence type="ECO:0000256" key="3">
    <source>
        <dbReference type="ARBA" id="ARBA00023163"/>
    </source>
</evidence>
<dbReference type="InterPro" id="IPR036390">
    <property type="entry name" value="WH_DNA-bd_sf"/>
</dbReference>
<dbReference type="GO" id="GO:0003677">
    <property type="term" value="F:DNA binding"/>
    <property type="evidence" value="ECO:0007669"/>
    <property type="project" value="UniProtKB-KW"/>
</dbReference>
<dbReference type="Gene3D" id="1.10.10.10">
    <property type="entry name" value="Winged helix-like DNA-binding domain superfamily/Winged helix DNA-binding domain"/>
    <property type="match status" value="1"/>
</dbReference>
<feature type="domain" description="HTH hxlR-type" evidence="4">
    <location>
        <begin position="15"/>
        <end position="113"/>
    </location>
</feature>
<dbReference type="AlphaFoldDB" id="A0A0D8ZPH6"/>
<evidence type="ECO:0000313" key="6">
    <source>
        <dbReference type="Proteomes" id="UP000032452"/>
    </source>
</evidence>
<keyword evidence="6" id="KW-1185">Reference proteome</keyword>
<dbReference type="PANTHER" id="PTHR33204:SF18">
    <property type="entry name" value="TRANSCRIPTIONAL REGULATORY PROTEIN"/>
    <property type="match status" value="1"/>
</dbReference>
<dbReference type="PROSITE" id="PS51118">
    <property type="entry name" value="HTH_HXLR"/>
    <property type="match status" value="1"/>
</dbReference>
<name>A0A0D8ZPH6_9CYAN</name>
<dbReference type="PANTHER" id="PTHR33204">
    <property type="entry name" value="TRANSCRIPTIONAL REGULATOR, MARR FAMILY"/>
    <property type="match status" value="1"/>
</dbReference>
<dbReference type="EMBL" id="JYON01000020">
    <property type="protein sequence ID" value="KJH70645.1"/>
    <property type="molecule type" value="Genomic_DNA"/>
</dbReference>
<evidence type="ECO:0000256" key="1">
    <source>
        <dbReference type="ARBA" id="ARBA00023015"/>
    </source>
</evidence>
<evidence type="ECO:0000313" key="5">
    <source>
        <dbReference type="EMBL" id="KJH70645.1"/>
    </source>
</evidence>
<evidence type="ECO:0000256" key="2">
    <source>
        <dbReference type="ARBA" id="ARBA00023125"/>
    </source>
</evidence>
<protein>
    <submittedName>
        <fullName evidence="5">HxlR family transcriptional regulator</fullName>
    </submittedName>
</protein>
<dbReference type="SUPFAM" id="SSF46785">
    <property type="entry name" value="Winged helix' DNA-binding domain"/>
    <property type="match status" value="1"/>
</dbReference>
<dbReference type="Pfam" id="PF01638">
    <property type="entry name" value="HxlR"/>
    <property type="match status" value="1"/>
</dbReference>
<keyword evidence="1" id="KW-0805">Transcription regulation</keyword>
<gene>
    <name evidence="5" type="ORF">UH38_17065</name>
</gene>
<dbReference type="InterPro" id="IPR002577">
    <property type="entry name" value="HTH_HxlR"/>
</dbReference>
<accession>A0A0D8ZPH6</accession>
<proteinExistence type="predicted"/>
<dbReference type="STRING" id="1618023.UH38_17065"/>
<reference evidence="5 6" key="1">
    <citation type="submission" date="2015-02" db="EMBL/GenBank/DDBJ databases">
        <title>Draft genome of a novel marine cyanobacterium (Chroococcales) isolated from South Atlantic Ocean.</title>
        <authorList>
            <person name="Rigonato J."/>
            <person name="Alvarenga D.O."/>
            <person name="Branco L.H."/>
            <person name="Varani A.M."/>
            <person name="Brandini F.P."/>
            <person name="Fiore M.F."/>
        </authorList>
    </citation>
    <scope>NUCLEOTIDE SEQUENCE [LARGE SCALE GENOMIC DNA]</scope>
    <source>
        <strain evidence="5 6">CENA595</strain>
    </source>
</reference>
<dbReference type="Proteomes" id="UP000032452">
    <property type="component" value="Unassembled WGS sequence"/>
</dbReference>
<keyword evidence="3" id="KW-0804">Transcription</keyword>
<dbReference type="InterPro" id="IPR036388">
    <property type="entry name" value="WH-like_DNA-bd_sf"/>
</dbReference>
<dbReference type="RefSeq" id="WP_045055892.1">
    <property type="nucleotide sequence ID" value="NZ_CAWMDP010000007.1"/>
</dbReference>
<dbReference type="OrthoDB" id="9791143at2"/>